<accession>A0A1A9UFT3</accession>
<name>A0A1A9UFT3_GLOAU</name>
<dbReference type="Proteomes" id="UP000078200">
    <property type="component" value="Unassembled WGS sequence"/>
</dbReference>
<evidence type="ECO:0000313" key="2">
    <source>
        <dbReference type="EnsemblMetazoa" id="GAUT003491-PA"/>
    </source>
</evidence>
<protein>
    <submittedName>
        <fullName evidence="2">Uncharacterized protein</fullName>
    </submittedName>
</protein>
<evidence type="ECO:0000256" key="1">
    <source>
        <dbReference type="SAM" id="Phobius"/>
    </source>
</evidence>
<feature type="transmembrane region" description="Helical" evidence="1">
    <location>
        <begin position="78"/>
        <end position="102"/>
    </location>
</feature>
<organism evidence="2 3">
    <name type="scientific">Glossina austeni</name>
    <name type="common">Savannah tsetse fly</name>
    <dbReference type="NCBI Taxonomy" id="7395"/>
    <lineage>
        <taxon>Eukaryota</taxon>
        <taxon>Metazoa</taxon>
        <taxon>Ecdysozoa</taxon>
        <taxon>Arthropoda</taxon>
        <taxon>Hexapoda</taxon>
        <taxon>Insecta</taxon>
        <taxon>Pterygota</taxon>
        <taxon>Neoptera</taxon>
        <taxon>Endopterygota</taxon>
        <taxon>Diptera</taxon>
        <taxon>Brachycera</taxon>
        <taxon>Muscomorpha</taxon>
        <taxon>Hippoboscoidea</taxon>
        <taxon>Glossinidae</taxon>
        <taxon>Glossina</taxon>
    </lineage>
</organism>
<evidence type="ECO:0000313" key="3">
    <source>
        <dbReference type="Proteomes" id="UP000078200"/>
    </source>
</evidence>
<reference evidence="2" key="1">
    <citation type="submission" date="2020-05" db="UniProtKB">
        <authorList>
            <consortium name="EnsemblMetazoa"/>
        </authorList>
    </citation>
    <scope>IDENTIFICATION</scope>
    <source>
        <strain evidence="2">TTRI</strain>
    </source>
</reference>
<dbReference type="AlphaFoldDB" id="A0A1A9UFT3"/>
<keyword evidence="1" id="KW-1133">Transmembrane helix</keyword>
<dbReference type="VEuPathDB" id="VectorBase:GAUT003491"/>
<keyword evidence="1" id="KW-0472">Membrane</keyword>
<keyword evidence="3" id="KW-1185">Reference proteome</keyword>
<keyword evidence="1" id="KW-0812">Transmembrane</keyword>
<proteinExistence type="predicted"/>
<dbReference type="EnsemblMetazoa" id="GAUT003491-RA">
    <property type="protein sequence ID" value="GAUT003491-PA"/>
    <property type="gene ID" value="GAUT003491"/>
</dbReference>
<sequence>MNLCDSHKISKRLSFPLQHTTNSRHLGNTPVCMPCCCVVPFIVHAETESWSSAHMVFAYDHREGSGSTSSWLDDVHPILLVLAIRAAVIFKIVNVCVLLMLLCEMLVCEIFI</sequence>